<dbReference type="EMBL" id="JAIVEX010000004">
    <property type="protein sequence ID" value="MDB0521808.1"/>
    <property type="molecule type" value="Genomic_DNA"/>
</dbReference>
<gene>
    <name evidence="1" type="ORF">LBW55_09300</name>
</gene>
<sequence>MIYAGGNVTGNYFNQIVDGLKRLNRGSVLGQVMSWMKTLHVNSCHRLPAVGIRHGMDLKGDTEFCAAEARLYCDRTSSYIAYLLSEHTRLHRA</sequence>
<reference evidence="1" key="1">
    <citation type="submission" date="2021-09" db="EMBL/GenBank/DDBJ databases">
        <title>Genomic analysis of Ralstonia spp.</title>
        <authorList>
            <person name="Aburjaile F."/>
            <person name="Ariute J.C."/>
            <person name="Pais A.K.L."/>
            <person name="Albuquerque G.M.R."/>
            <person name="Silva A.M.F."/>
            <person name="Brenig B."/>
            <person name="Azevedo V."/>
            <person name="Matiuzzi M."/>
            <person name="Ramos R."/>
            <person name="Goes-Neto A."/>
            <person name="Soares S."/>
            <person name="Iseppon A.M.B."/>
            <person name="Souza E."/>
            <person name="Gama M."/>
        </authorList>
    </citation>
    <scope>NUCLEOTIDE SEQUENCE</scope>
    <source>
        <strain evidence="1">B4</strain>
    </source>
</reference>
<dbReference type="RefSeq" id="WP_055334653.1">
    <property type="nucleotide sequence ID" value="NZ_CDQJ01000001.1"/>
</dbReference>
<name>A0AAE3NHT4_RALSL</name>
<dbReference type="Proteomes" id="UP001143674">
    <property type="component" value="Unassembled WGS sequence"/>
</dbReference>
<evidence type="ECO:0000313" key="2">
    <source>
        <dbReference type="Proteomes" id="UP001143674"/>
    </source>
</evidence>
<evidence type="ECO:0000313" key="1">
    <source>
        <dbReference type="EMBL" id="MDB0521808.1"/>
    </source>
</evidence>
<comment type="caution">
    <text evidence="1">The sequence shown here is derived from an EMBL/GenBank/DDBJ whole genome shotgun (WGS) entry which is preliminary data.</text>
</comment>
<organism evidence="1 2">
    <name type="scientific">Ralstonia solanacearum</name>
    <name type="common">Pseudomonas solanacearum</name>
    <dbReference type="NCBI Taxonomy" id="305"/>
    <lineage>
        <taxon>Bacteria</taxon>
        <taxon>Pseudomonadati</taxon>
        <taxon>Pseudomonadota</taxon>
        <taxon>Betaproteobacteria</taxon>
        <taxon>Burkholderiales</taxon>
        <taxon>Burkholderiaceae</taxon>
        <taxon>Ralstonia</taxon>
        <taxon>Ralstonia solanacearum species complex</taxon>
    </lineage>
</organism>
<proteinExistence type="predicted"/>
<protein>
    <submittedName>
        <fullName evidence="1">Uncharacterized protein</fullName>
    </submittedName>
</protein>
<accession>A0AAE3NHT4</accession>
<dbReference type="AlphaFoldDB" id="A0AAE3NHT4"/>